<dbReference type="GO" id="GO:0009329">
    <property type="term" value="C:acetate CoA-transferase complex"/>
    <property type="evidence" value="ECO:0007669"/>
    <property type="project" value="TreeGrafter"/>
</dbReference>
<evidence type="ECO:0000259" key="14">
    <source>
        <dbReference type="PROSITE" id="PS50980"/>
    </source>
</evidence>
<evidence type="ECO:0000256" key="12">
    <source>
        <dbReference type="ARBA" id="ARBA00025280"/>
    </source>
</evidence>
<evidence type="ECO:0000313" key="15">
    <source>
        <dbReference type="EMBL" id="ABK44830.1"/>
    </source>
</evidence>
<dbReference type="PROSITE" id="PS50980">
    <property type="entry name" value="COA_CT_NTER"/>
    <property type="match status" value="1"/>
</dbReference>
<keyword evidence="7 13" id="KW-0276">Fatty acid metabolism</keyword>
<feature type="binding site" evidence="13">
    <location>
        <position position="35"/>
    </location>
    <ligand>
        <name>Zn(2+)</name>
        <dbReference type="ChEBI" id="CHEBI:29105"/>
    </ligand>
</feature>
<keyword evidence="4 13" id="KW-0479">Metal-binding</keyword>
<keyword evidence="10 13" id="KW-0443">Lipid metabolism</keyword>
<evidence type="ECO:0000256" key="10">
    <source>
        <dbReference type="ARBA" id="ARBA00023098"/>
    </source>
</evidence>
<evidence type="ECO:0000256" key="7">
    <source>
        <dbReference type="ARBA" id="ARBA00022832"/>
    </source>
</evidence>
<dbReference type="InterPro" id="IPR041010">
    <property type="entry name" value="Znf-ACC"/>
</dbReference>
<dbReference type="Pfam" id="PF01039">
    <property type="entry name" value="Carboxyl_trans"/>
    <property type="match status" value="1"/>
</dbReference>
<evidence type="ECO:0000256" key="1">
    <source>
        <dbReference type="ARBA" id="ARBA00004496"/>
    </source>
</evidence>
<dbReference type="GO" id="GO:0008270">
    <property type="term" value="F:zinc ion binding"/>
    <property type="evidence" value="ECO:0007669"/>
    <property type="project" value="UniProtKB-UniRule"/>
</dbReference>
<dbReference type="EC" id="2.1.3.15" evidence="13"/>
<dbReference type="Proteomes" id="UP000002586">
    <property type="component" value="Chromosome"/>
</dbReference>
<dbReference type="OrthoDB" id="9772975at2"/>
<dbReference type="PANTHER" id="PTHR42995:SF5">
    <property type="entry name" value="ACETYL-COENZYME A CARBOXYLASE CARBOXYL TRANSFERASE SUBUNIT BETA, CHLOROPLASTIC"/>
    <property type="match status" value="1"/>
</dbReference>
<evidence type="ECO:0000313" key="16">
    <source>
        <dbReference type="Proteomes" id="UP000002586"/>
    </source>
</evidence>
<dbReference type="AlphaFoldDB" id="A0LA37"/>
<evidence type="ECO:0000256" key="11">
    <source>
        <dbReference type="ARBA" id="ARBA00023160"/>
    </source>
</evidence>
<dbReference type="EMBL" id="CP000471">
    <property type="protein sequence ID" value="ABK44830.1"/>
    <property type="molecule type" value="Genomic_DNA"/>
</dbReference>
<dbReference type="Pfam" id="PF17848">
    <property type="entry name" value="Zn_ribbon_ACC"/>
    <property type="match status" value="1"/>
</dbReference>
<dbReference type="UniPathway" id="UPA00655">
    <property type="reaction ID" value="UER00711"/>
</dbReference>
<dbReference type="GO" id="GO:2001295">
    <property type="term" value="P:malonyl-CoA biosynthetic process"/>
    <property type="evidence" value="ECO:0007669"/>
    <property type="project" value="UniProtKB-UniRule"/>
</dbReference>
<comment type="pathway">
    <text evidence="13">Lipid metabolism; malonyl-CoA biosynthesis; malonyl-CoA from acetyl-CoA: step 1/1.</text>
</comment>
<dbReference type="InterPro" id="IPR011762">
    <property type="entry name" value="COA_CT_N"/>
</dbReference>
<comment type="catalytic activity">
    <reaction evidence="13">
        <text>N(6)-carboxybiotinyl-L-lysyl-[protein] + acetyl-CoA = N(6)-biotinyl-L-lysyl-[protein] + malonyl-CoA</text>
        <dbReference type="Rhea" id="RHEA:54728"/>
        <dbReference type="Rhea" id="RHEA-COMP:10505"/>
        <dbReference type="Rhea" id="RHEA-COMP:10506"/>
        <dbReference type="ChEBI" id="CHEBI:57288"/>
        <dbReference type="ChEBI" id="CHEBI:57384"/>
        <dbReference type="ChEBI" id="CHEBI:83144"/>
        <dbReference type="ChEBI" id="CHEBI:83145"/>
        <dbReference type="EC" id="2.1.3.15"/>
    </reaction>
</comment>
<feature type="binding site" evidence="13">
    <location>
        <position position="57"/>
    </location>
    <ligand>
        <name>Zn(2+)</name>
        <dbReference type="ChEBI" id="CHEBI:29105"/>
    </ligand>
</feature>
<keyword evidence="5 13" id="KW-0547">Nucleotide-binding</keyword>
<organism evidence="15 16">
    <name type="scientific">Magnetococcus marinus (strain ATCC BAA-1437 / JCM 17883 / MC-1)</name>
    <dbReference type="NCBI Taxonomy" id="156889"/>
    <lineage>
        <taxon>Bacteria</taxon>
        <taxon>Pseudomonadati</taxon>
        <taxon>Pseudomonadota</taxon>
        <taxon>Magnetococcia</taxon>
        <taxon>Magnetococcales</taxon>
        <taxon>Magnetococcaceae</taxon>
        <taxon>Magnetococcus</taxon>
    </lineage>
</organism>
<dbReference type="GO" id="GO:0003989">
    <property type="term" value="F:acetyl-CoA carboxylase activity"/>
    <property type="evidence" value="ECO:0007669"/>
    <property type="project" value="InterPro"/>
</dbReference>
<feature type="zinc finger region" description="C4-type" evidence="13">
    <location>
        <begin position="35"/>
        <end position="57"/>
    </location>
</feature>
<dbReference type="InterPro" id="IPR029045">
    <property type="entry name" value="ClpP/crotonase-like_dom_sf"/>
</dbReference>
<dbReference type="InterPro" id="IPR000438">
    <property type="entry name" value="Acetyl_CoA_COase_Trfase_b_su"/>
</dbReference>
<dbReference type="eggNOG" id="COG0777">
    <property type="taxonomic scope" value="Bacteria"/>
</dbReference>
<evidence type="ECO:0000256" key="9">
    <source>
        <dbReference type="ARBA" id="ARBA00022840"/>
    </source>
</evidence>
<keyword evidence="3 13" id="KW-0808">Transferase</keyword>
<gene>
    <name evidence="13" type="primary">accD</name>
    <name evidence="15" type="ordered locus">Mmc1_2330</name>
</gene>
<comment type="similarity">
    <text evidence="13">Belongs to the AccD/PCCB family.</text>
</comment>
<evidence type="ECO:0000256" key="13">
    <source>
        <dbReference type="HAMAP-Rule" id="MF_01395"/>
    </source>
</evidence>
<feature type="binding site" evidence="13">
    <location>
        <position position="54"/>
    </location>
    <ligand>
        <name>Zn(2+)</name>
        <dbReference type="ChEBI" id="CHEBI:29105"/>
    </ligand>
</feature>
<dbReference type="PRINTS" id="PR01070">
    <property type="entry name" value="ACCCTRFRASEB"/>
</dbReference>
<proteinExistence type="inferred from homology"/>
<dbReference type="NCBIfam" id="TIGR00515">
    <property type="entry name" value="accD"/>
    <property type="match status" value="1"/>
</dbReference>
<comment type="subcellular location">
    <subcellularLocation>
        <location evidence="1 13">Cytoplasm</location>
    </subcellularLocation>
</comment>
<dbReference type="RefSeq" id="WP_011713951.1">
    <property type="nucleotide sequence ID" value="NC_008576.1"/>
</dbReference>
<feature type="binding site" evidence="13">
    <location>
        <position position="38"/>
    </location>
    <ligand>
        <name>Zn(2+)</name>
        <dbReference type="ChEBI" id="CHEBI:29105"/>
    </ligand>
</feature>
<keyword evidence="6 13" id="KW-0863">Zinc-finger</keyword>
<dbReference type="HAMAP" id="MF_01395">
    <property type="entry name" value="AcetylCoA_CT_beta"/>
    <property type="match status" value="1"/>
</dbReference>
<dbReference type="Gene3D" id="3.90.226.10">
    <property type="entry name" value="2-enoyl-CoA Hydratase, Chain A, domain 1"/>
    <property type="match status" value="1"/>
</dbReference>
<dbReference type="STRING" id="156889.Mmc1_2330"/>
<comment type="subunit">
    <text evidence="13">Acetyl-CoA carboxylase is a heterohexamer composed of biotin carboxyl carrier protein (AccB), biotin carboxylase (AccC) and two subunits each of ACCase subunit alpha (AccA) and ACCase subunit beta (AccD).</text>
</comment>
<dbReference type="SUPFAM" id="SSF52096">
    <property type="entry name" value="ClpP/crotonase"/>
    <property type="match status" value="1"/>
</dbReference>
<dbReference type="InterPro" id="IPR034733">
    <property type="entry name" value="AcCoA_carboxyl_beta"/>
</dbReference>
<keyword evidence="8 13" id="KW-0862">Zinc</keyword>
<comment type="cofactor">
    <cofactor evidence="13">
        <name>Zn(2+)</name>
        <dbReference type="ChEBI" id="CHEBI:29105"/>
    </cofactor>
    <text evidence="13">Binds 1 zinc ion per subunit.</text>
</comment>
<name>A0LA37_MAGMM</name>
<keyword evidence="2 13" id="KW-0444">Lipid biosynthesis</keyword>
<evidence type="ECO:0000256" key="8">
    <source>
        <dbReference type="ARBA" id="ARBA00022833"/>
    </source>
</evidence>
<keyword evidence="9 13" id="KW-0067">ATP-binding</keyword>
<feature type="domain" description="CoA carboxyltransferase N-terminal" evidence="14">
    <location>
        <begin position="31"/>
        <end position="300"/>
    </location>
</feature>
<sequence length="314" mass="34493">MTEDSQAKSWLTRLLPKIKSESRRAQTPEGLWIKCPNCGQALFQKELERSLDVCPHCDNHFRTSGQRRIDITMDEEGREELLTHIQPADPLKFKDTKKYRDRIKDAQKKTGQNDALRLFKGTIKGVPAVVAAFDFHFLGGSMGSVVGAKVAHGALAAAQANCGYVLFAASGGARMQEGIFSLMQMAKTSAALTKLEEKGLPFIVVLTDPTSGGVTASFAMLGDIHIGEPNALICFAGPRVIEQTVREKLPPGFQRSEYLLEHGFLDMIVSRDKMRDTLSDLLARMTSWQEPVVSRVDIIPESDGDENAEETAGA</sequence>
<dbReference type="KEGG" id="mgm:Mmc1_2330"/>
<keyword evidence="13" id="KW-0963">Cytoplasm</keyword>
<evidence type="ECO:0000256" key="4">
    <source>
        <dbReference type="ARBA" id="ARBA00022723"/>
    </source>
</evidence>
<dbReference type="HOGENOM" id="CLU_015486_1_0_5"/>
<dbReference type="PANTHER" id="PTHR42995">
    <property type="entry name" value="ACETYL-COENZYME A CARBOXYLASE CARBOXYL TRANSFERASE SUBUNIT BETA, CHLOROPLASTIC"/>
    <property type="match status" value="1"/>
</dbReference>
<accession>A0LA37</accession>
<evidence type="ECO:0000256" key="3">
    <source>
        <dbReference type="ARBA" id="ARBA00022679"/>
    </source>
</evidence>
<reference evidence="16" key="1">
    <citation type="journal article" date="2009" name="Appl. Environ. Microbiol.">
        <title>Complete genome sequence of the chemolithoautotrophic marine magnetotactic coccus strain MC-1.</title>
        <authorList>
            <person name="Schubbe S."/>
            <person name="Williams T.J."/>
            <person name="Xie G."/>
            <person name="Kiss H.E."/>
            <person name="Brettin T.S."/>
            <person name="Martinez D."/>
            <person name="Ross C.A."/>
            <person name="Schuler D."/>
            <person name="Cox B.L."/>
            <person name="Nealson K.H."/>
            <person name="Bazylinski D.A."/>
        </authorList>
    </citation>
    <scope>NUCLEOTIDE SEQUENCE [LARGE SCALE GENOMIC DNA]</scope>
    <source>
        <strain evidence="16">ATCC BAA-1437 / JCM 17883 / MC-1</strain>
    </source>
</reference>
<dbReference type="GO" id="GO:0016743">
    <property type="term" value="F:carboxyl- or carbamoyltransferase activity"/>
    <property type="evidence" value="ECO:0007669"/>
    <property type="project" value="UniProtKB-UniRule"/>
</dbReference>
<keyword evidence="11 13" id="KW-0275">Fatty acid biosynthesis</keyword>
<dbReference type="GO" id="GO:0006633">
    <property type="term" value="P:fatty acid biosynthetic process"/>
    <property type="evidence" value="ECO:0007669"/>
    <property type="project" value="UniProtKB-KW"/>
</dbReference>
<dbReference type="GO" id="GO:0005524">
    <property type="term" value="F:ATP binding"/>
    <property type="evidence" value="ECO:0007669"/>
    <property type="project" value="UniProtKB-KW"/>
</dbReference>
<evidence type="ECO:0000256" key="5">
    <source>
        <dbReference type="ARBA" id="ARBA00022741"/>
    </source>
</evidence>
<keyword evidence="16" id="KW-1185">Reference proteome</keyword>
<evidence type="ECO:0000256" key="2">
    <source>
        <dbReference type="ARBA" id="ARBA00022516"/>
    </source>
</evidence>
<comment type="function">
    <text evidence="12 13">Component of the acetyl coenzyme A carboxylase (ACC) complex. Biotin carboxylase (BC) catalyzes the carboxylation of biotin on its carrier protein (BCCP) and then the CO(2) group is transferred by the transcarboxylase to acetyl-CoA to form malonyl-CoA.</text>
</comment>
<protein>
    <recommendedName>
        <fullName evidence="13">Acetyl-coenzyme A carboxylase carboxyl transferase subunit beta</fullName>
        <shortName evidence="13">ACCase subunit beta</shortName>
        <shortName evidence="13">Acetyl-CoA carboxylase carboxyltransferase subunit beta</shortName>
        <ecNumber evidence="13">2.1.3.15</ecNumber>
    </recommendedName>
</protein>
<reference evidence="15 16" key="2">
    <citation type="journal article" date="2012" name="Int. J. Syst. Evol. Microbiol.">
        <title>Magnetococcus marinus gen. nov., sp. nov., a marine, magnetotactic bacterium that represents a novel lineage (Magnetococcaceae fam. nov.; Magnetococcales ord. nov.) at the base of the Alphaproteobacteria.</title>
        <authorList>
            <person name="Bazylinski D.A."/>
            <person name="Williams T.J."/>
            <person name="Lefevre C.T."/>
            <person name="Berg R.J."/>
            <person name="Zhang C.L."/>
            <person name="Bowser S.S."/>
            <person name="Dean A.J."/>
            <person name="Beveridge T.J."/>
        </authorList>
    </citation>
    <scope>NUCLEOTIDE SEQUENCE [LARGE SCALE GENOMIC DNA]</scope>
    <source>
        <strain evidence="16">ATCC BAA-1437 / JCM 17883 / MC-1</strain>
    </source>
</reference>
<evidence type="ECO:0000256" key="6">
    <source>
        <dbReference type="ARBA" id="ARBA00022771"/>
    </source>
</evidence>